<dbReference type="InterPro" id="IPR016071">
    <property type="entry name" value="Staphylococal_nuclease_OB-fold"/>
</dbReference>
<dbReference type="EMBL" id="JAEUAX010000021">
    <property type="protein sequence ID" value="MBW9111965.1"/>
    <property type="molecule type" value="Genomic_DNA"/>
</dbReference>
<proteinExistence type="predicted"/>
<evidence type="ECO:0000259" key="2">
    <source>
        <dbReference type="Pfam" id="PF00565"/>
    </source>
</evidence>
<dbReference type="SUPFAM" id="SSF50199">
    <property type="entry name" value="Staphylococcal nuclease"/>
    <property type="match status" value="1"/>
</dbReference>
<reference evidence="3 4" key="1">
    <citation type="journal article" date="2021" name="MBio">
        <title>Poor Competitiveness of Bradyrhizobium in Pigeon Pea Root Colonization in Indian Soils.</title>
        <authorList>
            <person name="Chalasani D."/>
            <person name="Basu A."/>
            <person name="Pullabhotla S.V.S.R.N."/>
            <person name="Jorrin B."/>
            <person name="Neal A.L."/>
            <person name="Poole P.S."/>
            <person name="Podile A.R."/>
            <person name="Tkacz A."/>
        </authorList>
    </citation>
    <scope>NUCLEOTIDE SEQUENCE [LARGE SCALE GENOMIC DNA]</scope>
    <source>
        <strain evidence="3 4">HU12</strain>
    </source>
</reference>
<organism evidence="3 4">
    <name type="scientific">Microbacterium ureisolvens</name>
    <dbReference type="NCBI Taxonomy" id="2781186"/>
    <lineage>
        <taxon>Bacteria</taxon>
        <taxon>Bacillati</taxon>
        <taxon>Actinomycetota</taxon>
        <taxon>Actinomycetes</taxon>
        <taxon>Micrococcales</taxon>
        <taxon>Microbacteriaceae</taxon>
        <taxon>Microbacterium</taxon>
    </lineage>
</organism>
<dbReference type="RefSeq" id="WP_220292709.1">
    <property type="nucleotide sequence ID" value="NZ_JAEUAX010000021.1"/>
</dbReference>
<sequence length="269" mass="28050">MIEKSLRSQRATERNGETMRVGRVPLPVGMVLAAALVLSGCAALSPAVDPVLAAPTSASNSESTGTEPASEQITFVSVVDGDTIETSAGTVRIIGIDTPERGECGDDQAAAAIVSQLAPGDVVTLELPAGENDQDQYGRLIRYVTTATGADLGLLQLQAGHAVARYDSTDGYPAHPREADYRAAQLATLSPDGSVITVTCDAASAVPPAATTDRWWEQYSSCTKLKKNTVGHPTGPFNRDDPTQAEPYDWFANRTGNGGDGDGDGLACE</sequence>
<gene>
    <name evidence="3" type="ORF">JNB61_19545</name>
</gene>
<feature type="domain" description="TNase-like" evidence="2">
    <location>
        <begin position="90"/>
        <end position="175"/>
    </location>
</feature>
<dbReference type="Gene3D" id="2.40.50.90">
    <property type="match status" value="1"/>
</dbReference>
<feature type="region of interest" description="Disordered" evidence="1">
    <location>
        <begin position="227"/>
        <end position="269"/>
    </location>
</feature>
<evidence type="ECO:0000256" key="1">
    <source>
        <dbReference type="SAM" id="MobiDB-lite"/>
    </source>
</evidence>
<dbReference type="InterPro" id="IPR035437">
    <property type="entry name" value="SNase_OB-fold_sf"/>
</dbReference>
<evidence type="ECO:0000313" key="4">
    <source>
        <dbReference type="Proteomes" id="UP000777440"/>
    </source>
</evidence>
<accession>A0ABS7I5S1</accession>
<comment type="caution">
    <text evidence="3">The sequence shown here is derived from an EMBL/GenBank/DDBJ whole genome shotgun (WGS) entry which is preliminary data.</text>
</comment>
<keyword evidence="4" id="KW-1185">Reference proteome</keyword>
<evidence type="ECO:0000313" key="3">
    <source>
        <dbReference type="EMBL" id="MBW9111965.1"/>
    </source>
</evidence>
<protein>
    <submittedName>
        <fullName evidence="3">Thermonuclease family protein</fullName>
    </submittedName>
</protein>
<dbReference type="Pfam" id="PF00565">
    <property type="entry name" value="SNase"/>
    <property type="match status" value="1"/>
</dbReference>
<name>A0ABS7I5S1_9MICO</name>
<dbReference type="Proteomes" id="UP000777440">
    <property type="component" value="Unassembled WGS sequence"/>
</dbReference>